<protein>
    <recommendedName>
        <fullName evidence="1">VWFA domain-containing protein</fullName>
    </recommendedName>
</protein>
<sequence>MRNIIKKVSFLLVLCVFIVLFQERVTYSASIGYENSNVYNYNSEPLLNLNKTVNTVYKNNSKEQLNDRSYNVNLSISAKPSSMEKREGQDIILVLDKSGSMRKGVGGYDISPFEALKTATKQFSKNILDNDSSNTSIGVIAFSTNQYIEVKYINESYYVKDKNGNYHEVEIDDDEVKLIYKNRREKIELENLFGNIKFRLYHLGDGYYIQIYKRASNKDAKLIQPFTNKYSDIYNAISNLKAVGGTDTMSAMNMLGNTLDKVKNDGRKKYVIFFTDGLPNILPGQKFGDGDIYNSIINVEDKFNILREQYPNVKFISVGFKSRDSVRFQEETESFLKYIQNYNSKVSSDGNDLIFANDPNQIKSIYDNLANNIIKFNSLTTDAVIRDIIPYNLIPNVTPPPKGTQLKAEDYGLSNLTPGYKLDLVPARDVNGEIIKGKYCLEVYWSNQVIGAKQSNYKFTFKANNEYFGGNNVPGNEYADVTYTDEVNSDNSKLGQKFNIPTINVPNECSMDLNDKTVIYGDKVNLKDLINNINIKYGPDSGYTYTWTDEGTGEKINVPNYGNRIFNPQDKSIENYETPFYMKDNDKFNLKITNDSLNNNQLYNELDKNLNKTSNITVLKPTITVVKKVVGDDNQANTKKDKFTFNISGGILDQSWNMSIKENTPFTINNVTRGVYKLNEIASQGYALQGIKINGKEVNKDSLEFVITDAAHESEYSSKYKNDPIIVVNKDNLNINIEITNKKKSSNYYNDSETIENKFVTNKA</sequence>
<organism evidence="2 3">
    <name type="scientific">Clostridium moniliforme</name>
    <dbReference type="NCBI Taxonomy" id="39489"/>
    <lineage>
        <taxon>Bacteria</taxon>
        <taxon>Bacillati</taxon>
        <taxon>Bacillota</taxon>
        <taxon>Clostridia</taxon>
        <taxon>Eubacteriales</taxon>
        <taxon>Clostridiaceae</taxon>
        <taxon>Clostridium</taxon>
    </lineage>
</organism>
<dbReference type="SMART" id="SM00327">
    <property type="entry name" value="VWA"/>
    <property type="match status" value="1"/>
</dbReference>
<feature type="domain" description="VWFA" evidence="1">
    <location>
        <begin position="90"/>
        <end position="369"/>
    </location>
</feature>
<dbReference type="InterPro" id="IPR002035">
    <property type="entry name" value="VWF_A"/>
</dbReference>
<proteinExistence type="predicted"/>
<dbReference type="Proteomes" id="UP000783390">
    <property type="component" value="Unassembled WGS sequence"/>
</dbReference>
<keyword evidence="3" id="KW-1185">Reference proteome</keyword>
<evidence type="ECO:0000259" key="1">
    <source>
        <dbReference type="PROSITE" id="PS50234"/>
    </source>
</evidence>
<dbReference type="RefSeq" id="WP_209797521.1">
    <property type="nucleotide sequence ID" value="NZ_JAGGJZ010000008.1"/>
</dbReference>
<name>A0ABS4F2Z1_9CLOT</name>
<dbReference type="PROSITE" id="PS50234">
    <property type="entry name" value="VWFA"/>
    <property type="match status" value="1"/>
</dbReference>
<evidence type="ECO:0000313" key="2">
    <source>
        <dbReference type="EMBL" id="MBP1890607.1"/>
    </source>
</evidence>
<dbReference type="SUPFAM" id="SSF53300">
    <property type="entry name" value="vWA-like"/>
    <property type="match status" value="1"/>
</dbReference>
<reference evidence="2 3" key="1">
    <citation type="submission" date="2021-03" db="EMBL/GenBank/DDBJ databases">
        <title>Genomic Encyclopedia of Type Strains, Phase IV (KMG-IV): sequencing the most valuable type-strain genomes for metagenomic binning, comparative biology and taxonomic classification.</title>
        <authorList>
            <person name="Goeker M."/>
        </authorList>
    </citation>
    <scope>NUCLEOTIDE SEQUENCE [LARGE SCALE GENOMIC DNA]</scope>
    <source>
        <strain evidence="2 3">DSM 3984</strain>
    </source>
</reference>
<dbReference type="Pfam" id="PF13519">
    <property type="entry name" value="VWA_2"/>
    <property type="match status" value="1"/>
</dbReference>
<dbReference type="EMBL" id="JAGGJZ010000008">
    <property type="protein sequence ID" value="MBP1890607.1"/>
    <property type="molecule type" value="Genomic_DNA"/>
</dbReference>
<dbReference type="Gene3D" id="3.40.50.410">
    <property type="entry name" value="von Willebrand factor, type A domain"/>
    <property type="match status" value="2"/>
</dbReference>
<evidence type="ECO:0000313" key="3">
    <source>
        <dbReference type="Proteomes" id="UP000783390"/>
    </source>
</evidence>
<dbReference type="InterPro" id="IPR036465">
    <property type="entry name" value="vWFA_dom_sf"/>
</dbReference>
<dbReference type="CDD" id="cd00198">
    <property type="entry name" value="vWFA"/>
    <property type="match status" value="1"/>
</dbReference>
<accession>A0ABS4F2Z1</accession>
<comment type="caution">
    <text evidence="2">The sequence shown here is derived from an EMBL/GenBank/DDBJ whole genome shotgun (WGS) entry which is preliminary data.</text>
</comment>
<gene>
    <name evidence="2" type="ORF">J2Z53_002212</name>
</gene>